<dbReference type="GO" id="GO:0019646">
    <property type="term" value="P:aerobic electron transport chain"/>
    <property type="evidence" value="ECO:0007669"/>
    <property type="project" value="TreeGrafter"/>
</dbReference>
<comment type="similarity">
    <text evidence="2">Belongs to the cytochrome ubiquinol oxidase subunit 2 family.</text>
</comment>
<evidence type="ECO:0000256" key="3">
    <source>
        <dbReference type="ARBA" id="ARBA00022475"/>
    </source>
</evidence>
<dbReference type="AlphaFoldDB" id="A0AAW9RU32"/>
<keyword evidence="6 7" id="KW-0472">Membrane</keyword>
<evidence type="ECO:0000313" key="9">
    <source>
        <dbReference type="Proteomes" id="UP001403385"/>
    </source>
</evidence>
<dbReference type="Proteomes" id="UP001403385">
    <property type="component" value="Unassembled WGS sequence"/>
</dbReference>
<evidence type="ECO:0000256" key="2">
    <source>
        <dbReference type="ARBA" id="ARBA00007543"/>
    </source>
</evidence>
<dbReference type="GO" id="GO:0016682">
    <property type="term" value="F:oxidoreductase activity, acting on diphenols and related substances as donors, oxygen as acceptor"/>
    <property type="evidence" value="ECO:0007669"/>
    <property type="project" value="TreeGrafter"/>
</dbReference>
<feature type="transmembrane region" description="Helical" evidence="7">
    <location>
        <begin position="54"/>
        <end position="72"/>
    </location>
</feature>
<dbReference type="GO" id="GO:0009055">
    <property type="term" value="F:electron transfer activity"/>
    <property type="evidence" value="ECO:0007669"/>
    <property type="project" value="TreeGrafter"/>
</dbReference>
<feature type="transmembrane region" description="Helical" evidence="7">
    <location>
        <begin position="6"/>
        <end position="33"/>
    </location>
</feature>
<feature type="transmembrane region" description="Helical" evidence="7">
    <location>
        <begin position="200"/>
        <end position="218"/>
    </location>
</feature>
<comment type="caution">
    <text evidence="8">The sequence shown here is derived from an EMBL/GenBank/DDBJ whole genome shotgun (WGS) entry which is preliminary data.</text>
</comment>
<feature type="transmembrane region" description="Helical" evidence="7">
    <location>
        <begin position="230"/>
        <end position="248"/>
    </location>
</feature>
<proteinExistence type="inferred from homology"/>
<organism evidence="8 9">
    <name type="scientific">Rapidithrix thailandica</name>
    <dbReference type="NCBI Taxonomy" id="413964"/>
    <lineage>
        <taxon>Bacteria</taxon>
        <taxon>Pseudomonadati</taxon>
        <taxon>Bacteroidota</taxon>
        <taxon>Cytophagia</taxon>
        <taxon>Cytophagales</taxon>
        <taxon>Flammeovirgaceae</taxon>
        <taxon>Rapidithrix</taxon>
    </lineage>
</organism>
<evidence type="ECO:0000256" key="4">
    <source>
        <dbReference type="ARBA" id="ARBA00022692"/>
    </source>
</evidence>
<evidence type="ECO:0000256" key="1">
    <source>
        <dbReference type="ARBA" id="ARBA00004651"/>
    </source>
</evidence>
<dbReference type="GO" id="GO:0070069">
    <property type="term" value="C:cytochrome complex"/>
    <property type="evidence" value="ECO:0007669"/>
    <property type="project" value="TreeGrafter"/>
</dbReference>
<feature type="transmembrane region" description="Helical" evidence="7">
    <location>
        <begin position="303"/>
        <end position="322"/>
    </location>
</feature>
<evidence type="ECO:0000313" key="8">
    <source>
        <dbReference type="EMBL" id="MEN7546565.1"/>
    </source>
</evidence>
<reference evidence="8 9" key="1">
    <citation type="submission" date="2024-04" db="EMBL/GenBank/DDBJ databases">
        <title>Novel genus in family Flammeovirgaceae.</title>
        <authorList>
            <person name="Nguyen T.H."/>
            <person name="Vuong T.Q."/>
            <person name="Le H."/>
            <person name="Kim S.-G."/>
        </authorList>
    </citation>
    <scope>NUCLEOTIDE SEQUENCE [LARGE SCALE GENOMIC DNA]</scope>
    <source>
        <strain evidence="8 9">JCM 23209</strain>
    </source>
</reference>
<dbReference type="GO" id="GO:0005886">
    <property type="term" value="C:plasma membrane"/>
    <property type="evidence" value="ECO:0007669"/>
    <property type="project" value="UniProtKB-SubCell"/>
</dbReference>
<accession>A0AAW9RU32</accession>
<feature type="transmembrane region" description="Helical" evidence="7">
    <location>
        <begin position="260"/>
        <end position="283"/>
    </location>
</feature>
<dbReference type="Pfam" id="PF02322">
    <property type="entry name" value="Cyt_bd_oxida_II"/>
    <property type="match status" value="1"/>
</dbReference>
<dbReference type="RefSeq" id="WP_346819350.1">
    <property type="nucleotide sequence ID" value="NZ_JBDKWZ010000001.1"/>
</dbReference>
<gene>
    <name evidence="8" type="ORF">AAG747_01520</name>
</gene>
<feature type="transmembrane region" description="Helical" evidence="7">
    <location>
        <begin position="157"/>
        <end position="179"/>
    </location>
</feature>
<dbReference type="PANTHER" id="PTHR43141">
    <property type="entry name" value="CYTOCHROME BD2 SUBUNIT II"/>
    <property type="match status" value="1"/>
</dbReference>
<keyword evidence="3" id="KW-1003">Cell membrane</keyword>
<sequence>MLAVIIFFLFTALILYVLFGGADFGAGVLETFLPKKNRETIAHAIAPIWEANHVWLVLVVVILFVGFPKVYATVSNYLHIPILIVLLGVVLRGTAFTFRYYDPQKKRSEPVYSIIFQISSFVTPLFIGVTAGGMFLGKIHVQANTFAEGFINPWWNAFSFSLGLFTCCLFTFLAAVYLIGEAANEAEKKNFINAAKISNIILVVLGGLVFITANWNGFPLLEMFLDSTGAIVAVVIATVNLPLLWRFIHHGQVQLTRILAGVQTILIIGAFLLEQYPVLVHIADTDSLTIQNTVAPDAVIKQLMIALIIGSSFIFPSLIYLFKIFKREQF</sequence>
<comment type="subcellular location">
    <subcellularLocation>
        <location evidence="1">Cell membrane</location>
        <topology evidence="1">Multi-pass membrane protein</topology>
    </subcellularLocation>
</comment>
<evidence type="ECO:0000256" key="5">
    <source>
        <dbReference type="ARBA" id="ARBA00022989"/>
    </source>
</evidence>
<keyword evidence="5 7" id="KW-1133">Transmembrane helix</keyword>
<evidence type="ECO:0000256" key="7">
    <source>
        <dbReference type="SAM" id="Phobius"/>
    </source>
</evidence>
<protein>
    <submittedName>
        <fullName evidence="8">Cytochrome d ubiquinol oxidase subunit II</fullName>
    </submittedName>
</protein>
<dbReference type="PANTHER" id="PTHR43141:SF4">
    <property type="entry name" value="CYTOCHROME BD2 SUBUNIT II"/>
    <property type="match status" value="1"/>
</dbReference>
<feature type="transmembrane region" description="Helical" evidence="7">
    <location>
        <begin position="110"/>
        <end position="137"/>
    </location>
</feature>
<name>A0AAW9RU32_9BACT</name>
<dbReference type="EMBL" id="JBDKWZ010000001">
    <property type="protein sequence ID" value="MEN7546565.1"/>
    <property type="molecule type" value="Genomic_DNA"/>
</dbReference>
<keyword evidence="4 7" id="KW-0812">Transmembrane</keyword>
<dbReference type="InterPro" id="IPR003317">
    <property type="entry name" value="Cyt-d_oxidase_su2"/>
</dbReference>
<keyword evidence="9" id="KW-1185">Reference proteome</keyword>
<feature type="transmembrane region" description="Helical" evidence="7">
    <location>
        <begin position="78"/>
        <end position="98"/>
    </location>
</feature>
<evidence type="ECO:0000256" key="6">
    <source>
        <dbReference type="ARBA" id="ARBA00023136"/>
    </source>
</evidence>